<dbReference type="Pfam" id="PF04442">
    <property type="entry name" value="CtaG_Cox11"/>
    <property type="match status" value="1"/>
</dbReference>
<dbReference type="FunFam" id="2.60.370.10:FF:000001">
    <property type="entry name" value="COX11 cytochrome c oxidase assembly homolog"/>
    <property type="match status" value="1"/>
</dbReference>
<gene>
    <name evidence="9" type="ORF">HUG17_9787</name>
</gene>
<keyword evidence="4 8" id="KW-1133">Transmembrane helix</keyword>
<dbReference type="GO" id="GO:0005507">
    <property type="term" value="F:copper ion binding"/>
    <property type="evidence" value="ECO:0007669"/>
    <property type="project" value="InterPro"/>
</dbReference>
<dbReference type="PANTHER" id="PTHR21320">
    <property type="entry name" value="CYTOCHROME C OXIDASE ASSEMBLY PROTEIN COX11-RELATED"/>
    <property type="match status" value="1"/>
</dbReference>
<dbReference type="Proteomes" id="UP000828236">
    <property type="component" value="Unassembled WGS sequence"/>
</dbReference>
<comment type="subunit">
    <text evidence="6">Interacts with CNNM4/ACDP4. Interacts with RANBP2.</text>
</comment>
<comment type="caution">
    <text evidence="9">The sequence shown here is derived from an EMBL/GenBank/DDBJ whole genome shotgun (WGS) entry which is preliminary data.</text>
</comment>
<evidence type="ECO:0000256" key="4">
    <source>
        <dbReference type="ARBA" id="ARBA00022989"/>
    </source>
</evidence>
<sequence>MFTSSMFVCSLVIIIIIIVTTLIRPSQQGIFDTFTGAFDLYDGMQCSLHIIEEYLDIYNRPMCCLFWKVKQILGHIATKKCETPENIHNILSGQTLKNYVDFSRMDCSKYPENSPQCDYLWLFVMIIGYRFWPTSLSVRLKNRFLWPQNQIHHTTIMWRSYRSIDKEKNRSIAMSITALVVIVLGLSYAAVPLYRIYCQKTGTGLQAIRVIFEAEKSSRLAWNFRPSQSSVVCSPGETILAFYTARNELDRPVNGIATYTVLPFEAGQYFNKIQCFCFEEQQLNANEEVDLPVFFFIDPEFSRDPYLFDVDEIILSYNFFETKEGFKLPKPPGFRAHYPTAKQN</sequence>
<dbReference type="GO" id="GO:0005743">
    <property type="term" value="C:mitochondrial inner membrane"/>
    <property type="evidence" value="ECO:0007669"/>
    <property type="project" value="UniProtKB-SubCell"/>
</dbReference>
<reference evidence="9" key="1">
    <citation type="submission" date="2020-06" db="EMBL/GenBank/DDBJ databases">
        <authorList>
            <person name="Ji K."/>
            <person name="Li J."/>
        </authorList>
    </citation>
    <scope>NUCLEOTIDE SEQUENCE</scope>
    <source>
        <strain evidence="9">JKM2019</strain>
        <tissue evidence="9">Whole body</tissue>
    </source>
</reference>
<name>A0A9D4P2R1_DERFA</name>
<dbReference type="EMBL" id="SDOV01000003">
    <property type="protein sequence ID" value="KAH7643096.1"/>
    <property type="molecule type" value="Genomic_DNA"/>
</dbReference>
<evidence type="ECO:0000256" key="1">
    <source>
        <dbReference type="ARBA" id="ARBA00004007"/>
    </source>
</evidence>
<evidence type="ECO:0000256" key="2">
    <source>
        <dbReference type="ARBA" id="ARBA00004243"/>
    </source>
</evidence>
<keyword evidence="5 8" id="KW-0472">Membrane</keyword>
<dbReference type="InterPro" id="IPR007533">
    <property type="entry name" value="Cyt_c_oxidase_assmbl_CtaG"/>
</dbReference>
<organism evidence="9">
    <name type="scientific">Dermatophagoides farinae</name>
    <name type="common">American house dust mite</name>
    <dbReference type="NCBI Taxonomy" id="6954"/>
    <lineage>
        <taxon>Eukaryota</taxon>
        <taxon>Metazoa</taxon>
        <taxon>Ecdysozoa</taxon>
        <taxon>Arthropoda</taxon>
        <taxon>Chelicerata</taxon>
        <taxon>Arachnida</taxon>
        <taxon>Acari</taxon>
        <taxon>Acariformes</taxon>
        <taxon>Sarcoptiformes</taxon>
        <taxon>Astigmata</taxon>
        <taxon>Psoroptidia</taxon>
        <taxon>Analgoidea</taxon>
        <taxon>Pyroglyphidae</taxon>
        <taxon>Dermatophagoidinae</taxon>
        <taxon>Dermatophagoides</taxon>
    </lineage>
</organism>
<dbReference type="Gene3D" id="2.60.370.10">
    <property type="entry name" value="Ctag/Cox11"/>
    <property type="match status" value="1"/>
</dbReference>
<protein>
    <recommendedName>
        <fullName evidence="7">Cytochrome c oxidase assembly protein COX11, mitochondrial</fullName>
    </recommendedName>
</protein>
<evidence type="ECO:0000313" key="9">
    <source>
        <dbReference type="EMBL" id="KAH7643096.1"/>
    </source>
</evidence>
<keyword evidence="3 8" id="KW-0812">Transmembrane</keyword>
<dbReference type="PANTHER" id="PTHR21320:SF3">
    <property type="entry name" value="CYTOCHROME C OXIDASE ASSEMBLY PROTEIN COX11, MITOCHONDRIAL-RELATED"/>
    <property type="match status" value="1"/>
</dbReference>
<feature type="transmembrane region" description="Helical" evidence="8">
    <location>
        <begin position="7"/>
        <end position="24"/>
    </location>
</feature>
<comment type="function">
    <text evidence="1">Exerts its effect at some terminal stage of cytochrome c oxidase synthesis, probably by being involved in the insertion of the copper B into subunit I.</text>
</comment>
<evidence type="ECO:0000256" key="7">
    <source>
        <dbReference type="ARBA" id="ARBA00068998"/>
    </source>
</evidence>
<feature type="transmembrane region" description="Helical" evidence="8">
    <location>
        <begin position="172"/>
        <end position="191"/>
    </location>
</feature>
<dbReference type="InterPro" id="IPR023471">
    <property type="entry name" value="CtaG/Cox11_dom_sf"/>
</dbReference>
<dbReference type="AlphaFoldDB" id="A0A9D4P2R1"/>
<comment type="subcellular location">
    <subcellularLocation>
        <location evidence="2">Mitochondrion inner membrane</location>
        <topology evidence="2">Single-pass membrane protein</topology>
        <orientation evidence="2">Intermembrane side</orientation>
    </subcellularLocation>
</comment>
<evidence type="ECO:0000256" key="3">
    <source>
        <dbReference type="ARBA" id="ARBA00022692"/>
    </source>
</evidence>
<evidence type="ECO:0000256" key="6">
    <source>
        <dbReference type="ARBA" id="ARBA00063165"/>
    </source>
</evidence>
<evidence type="ECO:0000256" key="8">
    <source>
        <dbReference type="SAM" id="Phobius"/>
    </source>
</evidence>
<reference evidence="9" key="2">
    <citation type="journal article" date="2021" name="World Allergy Organ. J.">
        <title>Chromosome-level assembly of Dermatophagoides farinae genome and transcriptome reveals two novel allergens Der f 37 and Der f 39.</title>
        <authorList>
            <person name="Chen J."/>
            <person name="Cai Z."/>
            <person name="Fan D."/>
            <person name="Hu J."/>
            <person name="Hou Y."/>
            <person name="He Y."/>
            <person name="Zhang Z."/>
            <person name="Zhao Z."/>
            <person name="Gao P."/>
            <person name="Hu W."/>
            <person name="Sun J."/>
            <person name="Li J."/>
            <person name="Ji K."/>
        </authorList>
    </citation>
    <scope>NUCLEOTIDE SEQUENCE</scope>
    <source>
        <strain evidence="9">JKM2019</strain>
    </source>
</reference>
<proteinExistence type="predicted"/>
<evidence type="ECO:0000256" key="5">
    <source>
        <dbReference type="ARBA" id="ARBA00023136"/>
    </source>
</evidence>
<accession>A0A9D4P2R1</accession>
<dbReference type="SUPFAM" id="SSF110111">
    <property type="entry name" value="Ctag/Cox11"/>
    <property type="match status" value="1"/>
</dbReference>